<proteinExistence type="predicted"/>
<organism evidence="1">
    <name type="scientific">viral metagenome</name>
    <dbReference type="NCBI Taxonomy" id="1070528"/>
    <lineage>
        <taxon>unclassified sequences</taxon>
        <taxon>metagenomes</taxon>
        <taxon>organismal metagenomes</taxon>
    </lineage>
</organism>
<sequence>MESEGYLDIKTLNPEKIVSYHKLVVNGESRKKYIQVGHLTDDGTGYYKYCSYNKFSDQILPIPLSEDGWINNFERMRHEYDEDHDEETFEEYLELSKKSFARWVDNHICNPNVKHFAPKKEGLDKYKNCDLYKTLDNYSIGFIVLINRENNETHVYGITRDVLPDDYNGDEIVLFDRLIVKYKPSEIFVGKSIFNEMTDFSGGYGEVWDGNSILLRIGHFNEYRYIYIGTEVFEFVVDEKITRYTSSVGNNCVPYPYAESKNWVYDMLRCQKFPVSDNMNRAVKGHVFDSENANAQDINVTNIARRGTEDVKSSINCDKPMIYITTGPFELCENTCANEELPLVQHVNKAMSENIYCASLQDQLPAPTVPATYGYGCIIF</sequence>
<dbReference type="AlphaFoldDB" id="A0A6C0C6X1"/>
<reference evidence="1" key="1">
    <citation type="journal article" date="2020" name="Nature">
        <title>Giant virus diversity and host interactions through global metagenomics.</title>
        <authorList>
            <person name="Schulz F."/>
            <person name="Roux S."/>
            <person name="Paez-Espino D."/>
            <person name="Jungbluth S."/>
            <person name="Walsh D.A."/>
            <person name="Denef V.J."/>
            <person name="McMahon K.D."/>
            <person name="Konstantinidis K.T."/>
            <person name="Eloe-Fadrosh E.A."/>
            <person name="Kyrpides N.C."/>
            <person name="Woyke T."/>
        </authorList>
    </citation>
    <scope>NUCLEOTIDE SEQUENCE</scope>
    <source>
        <strain evidence="1">GVMAG-M-3300020192-26</strain>
    </source>
</reference>
<dbReference type="EMBL" id="MN739352">
    <property type="protein sequence ID" value="QHT00097.1"/>
    <property type="molecule type" value="Genomic_DNA"/>
</dbReference>
<evidence type="ECO:0000313" key="1">
    <source>
        <dbReference type="EMBL" id="QHT00097.1"/>
    </source>
</evidence>
<name>A0A6C0C6X1_9ZZZZ</name>
<protein>
    <submittedName>
        <fullName evidence="1">Uncharacterized protein</fullName>
    </submittedName>
</protein>
<accession>A0A6C0C6X1</accession>